<evidence type="ECO:0000313" key="3">
    <source>
        <dbReference type="EMBL" id="CUU60622.1"/>
    </source>
</evidence>
<dbReference type="GO" id="GO:0032259">
    <property type="term" value="P:methylation"/>
    <property type="evidence" value="ECO:0007669"/>
    <property type="project" value="UniProtKB-KW"/>
</dbReference>
<dbReference type="Pfam" id="PF08241">
    <property type="entry name" value="Methyltransf_11"/>
    <property type="match status" value="1"/>
</dbReference>
<feature type="domain" description="Methyltransferase type 11" evidence="2">
    <location>
        <begin position="61"/>
        <end position="142"/>
    </location>
</feature>
<protein>
    <submittedName>
        <fullName evidence="3">Methyltransferase domain-containing protein</fullName>
    </submittedName>
</protein>
<keyword evidence="3" id="KW-0808">Transferase</keyword>
<keyword evidence="3" id="KW-0489">Methyltransferase</keyword>
<evidence type="ECO:0000256" key="1">
    <source>
        <dbReference type="SAM" id="MobiDB-lite"/>
    </source>
</evidence>
<organism evidence="3 4">
    <name type="scientific">Parafrankia irregularis</name>
    <dbReference type="NCBI Taxonomy" id="795642"/>
    <lineage>
        <taxon>Bacteria</taxon>
        <taxon>Bacillati</taxon>
        <taxon>Actinomycetota</taxon>
        <taxon>Actinomycetes</taxon>
        <taxon>Frankiales</taxon>
        <taxon>Frankiaceae</taxon>
        <taxon>Parafrankia</taxon>
    </lineage>
</organism>
<gene>
    <name evidence="3" type="ORF">Ga0074812_14339</name>
</gene>
<dbReference type="EMBL" id="FAOZ01000043">
    <property type="protein sequence ID" value="CUU60622.1"/>
    <property type="molecule type" value="Genomic_DNA"/>
</dbReference>
<dbReference type="Proteomes" id="UP000198802">
    <property type="component" value="Unassembled WGS sequence"/>
</dbReference>
<evidence type="ECO:0000313" key="4">
    <source>
        <dbReference type="Proteomes" id="UP000198802"/>
    </source>
</evidence>
<dbReference type="Gene3D" id="3.40.50.150">
    <property type="entry name" value="Vaccinia Virus protein VP39"/>
    <property type="match status" value="1"/>
</dbReference>
<evidence type="ECO:0000259" key="2">
    <source>
        <dbReference type="Pfam" id="PF08241"/>
    </source>
</evidence>
<keyword evidence="4" id="KW-1185">Reference proteome</keyword>
<reference evidence="4" key="1">
    <citation type="submission" date="2015-11" db="EMBL/GenBank/DDBJ databases">
        <authorList>
            <person name="Varghese N."/>
        </authorList>
    </citation>
    <scope>NUCLEOTIDE SEQUENCE [LARGE SCALE GENOMIC DNA]</scope>
    <source>
        <strain evidence="4">DSM 45899</strain>
    </source>
</reference>
<accession>A0A0S4QZR1</accession>
<sequence length="282" mass="30531">MRMTEPAQAWPTPGWAAGTTSVDQRRAQVECAQILDDAGIRPGEHVVNLGDETALLTLEALRRVGPEGTVSTVTPRVPVIRQARPMPGAGTVRWIGTDPFTLDLPSASAQVVVANRVFAYRAPLRGLMAEAARVLEVGGRLSIREPLHAEQRVELDWQGIDPSEVDLVHTAVGNATPALRAARRLSERGLVLAGQLTGLDAGLPRCDWVHVDLREVDAVKAYLSRPVTPGGPSTAQLMRSTITDQRLVGRYEQALVRGAEHSGVRITLPVMRLTAVRRALPR</sequence>
<dbReference type="InterPro" id="IPR013216">
    <property type="entry name" value="Methyltransf_11"/>
</dbReference>
<feature type="region of interest" description="Disordered" evidence="1">
    <location>
        <begin position="1"/>
        <end position="20"/>
    </location>
</feature>
<dbReference type="AlphaFoldDB" id="A0A0S4QZR1"/>
<dbReference type="GO" id="GO:0008757">
    <property type="term" value="F:S-adenosylmethionine-dependent methyltransferase activity"/>
    <property type="evidence" value="ECO:0007669"/>
    <property type="project" value="InterPro"/>
</dbReference>
<name>A0A0S4QZR1_9ACTN</name>
<proteinExistence type="predicted"/>
<dbReference type="InterPro" id="IPR029063">
    <property type="entry name" value="SAM-dependent_MTases_sf"/>
</dbReference>
<dbReference type="RefSeq" id="WP_091285807.1">
    <property type="nucleotide sequence ID" value="NZ_FAOZ01000043.1"/>
</dbReference>
<dbReference type="SUPFAM" id="SSF53335">
    <property type="entry name" value="S-adenosyl-L-methionine-dependent methyltransferases"/>
    <property type="match status" value="1"/>
</dbReference>